<sequence>MKKTFKLEINAPCDANLEAMQKTTSGFFCDSCAKNVVDLSGKSNYEISKFITETKDRDSICARLKTTQLEEEFSILEPINPISSLKYAVAVAASVLLSSNVAGQEKSTPAVEQVRPSESFALGKIAYQQPTQKTVTFVLKGKLLDVNTRKAIDDKRFSKISVYISGAEQAVDIHPKTGEFSVSLTVPTNTKELSFNFSSNDYYLDKNYKIDLNLIRKNTLNLTFSIDPKDFMMLKIAGGMGVIFQNKTTKTNS</sequence>
<keyword evidence="2" id="KW-1185">Reference proteome</keyword>
<protein>
    <submittedName>
        <fullName evidence="1">Uncharacterized protein</fullName>
    </submittedName>
</protein>
<accession>A0ABU1TL51</accession>
<gene>
    <name evidence="1" type="ORF">J2X31_000705</name>
</gene>
<name>A0ABU1TL51_9FLAO</name>
<evidence type="ECO:0000313" key="1">
    <source>
        <dbReference type="EMBL" id="MDR6966707.1"/>
    </source>
</evidence>
<dbReference type="RefSeq" id="WP_310024432.1">
    <property type="nucleotide sequence ID" value="NZ_JAVDVI010000002.1"/>
</dbReference>
<evidence type="ECO:0000313" key="2">
    <source>
        <dbReference type="Proteomes" id="UP001255185"/>
    </source>
</evidence>
<dbReference type="Proteomes" id="UP001255185">
    <property type="component" value="Unassembled WGS sequence"/>
</dbReference>
<comment type="caution">
    <text evidence="1">The sequence shown here is derived from an EMBL/GenBank/DDBJ whole genome shotgun (WGS) entry which is preliminary data.</text>
</comment>
<organism evidence="1 2">
    <name type="scientific">Flavobacterium arsenatis</name>
    <dbReference type="NCBI Taxonomy" id="1484332"/>
    <lineage>
        <taxon>Bacteria</taxon>
        <taxon>Pseudomonadati</taxon>
        <taxon>Bacteroidota</taxon>
        <taxon>Flavobacteriia</taxon>
        <taxon>Flavobacteriales</taxon>
        <taxon>Flavobacteriaceae</taxon>
        <taxon>Flavobacterium</taxon>
    </lineage>
</organism>
<proteinExistence type="predicted"/>
<reference evidence="1 2" key="1">
    <citation type="submission" date="2023-07" db="EMBL/GenBank/DDBJ databases">
        <title>Sorghum-associated microbial communities from plants grown in Nebraska, USA.</title>
        <authorList>
            <person name="Schachtman D."/>
        </authorList>
    </citation>
    <scope>NUCLEOTIDE SEQUENCE [LARGE SCALE GENOMIC DNA]</scope>
    <source>
        <strain evidence="1 2">3773</strain>
    </source>
</reference>
<dbReference type="EMBL" id="JAVDVI010000002">
    <property type="protein sequence ID" value="MDR6966707.1"/>
    <property type="molecule type" value="Genomic_DNA"/>
</dbReference>